<gene>
    <name evidence="1" type="ORF">GCM10011340_35920</name>
</gene>
<evidence type="ECO:0000313" key="1">
    <source>
        <dbReference type="EMBL" id="GHE75886.1"/>
    </source>
</evidence>
<protein>
    <submittedName>
        <fullName evidence="1">Uncharacterized protein</fullName>
    </submittedName>
</protein>
<keyword evidence="2" id="KW-1185">Reference proteome</keyword>
<dbReference type="RefSeq" id="WP_189631704.1">
    <property type="nucleotide sequence ID" value="NZ_BNAG01000007.1"/>
</dbReference>
<accession>A0ABQ3I9S8</accession>
<organism evidence="1 2">
    <name type="scientific">Roseivirga thermotolerans</name>
    <dbReference type="NCBI Taxonomy" id="1758176"/>
    <lineage>
        <taxon>Bacteria</taxon>
        <taxon>Pseudomonadati</taxon>
        <taxon>Bacteroidota</taxon>
        <taxon>Cytophagia</taxon>
        <taxon>Cytophagales</taxon>
        <taxon>Roseivirgaceae</taxon>
        <taxon>Roseivirga</taxon>
    </lineage>
</organism>
<name>A0ABQ3I9S8_9BACT</name>
<evidence type="ECO:0000313" key="2">
    <source>
        <dbReference type="Proteomes" id="UP000658258"/>
    </source>
</evidence>
<dbReference type="EMBL" id="BNAG01000007">
    <property type="protein sequence ID" value="GHE75886.1"/>
    <property type="molecule type" value="Genomic_DNA"/>
</dbReference>
<reference evidence="2" key="1">
    <citation type="journal article" date="2019" name="Int. J. Syst. Evol. Microbiol.">
        <title>The Global Catalogue of Microorganisms (GCM) 10K type strain sequencing project: providing services to taxonomists for standard genome sequencing and annotation.</title>
        <authorList>
            <consortium name="The Broad Institute Genomics Platform"/>
            <consortium name="The Broad Institute Genome Sequencing Center for Infectious Disease"/>
            <person name="Wu L."/>
            <person name="Ma J."/>
        </authorList>
    </citation>
    <scope>NUCLEOTIDE SEQUENCE [LARGE SCALE GENOMIC DNA]</scope>
    <source>
        <strain evidence="2">CGMCC 1.15111</strain>
    </source>
</reference>
<dbReference type="Proteomes" id="UP000658258">
    <property type="component" value="Unassembled WGS sequence"/>
</dbReference>
<comment type="caution">
    <text evidence="1">The sequence shown here is derived from an EMBL/GenBank/DDBJ whole genome shotgun (WGS) entry which is preliminary data.</text>
</comment>
<sequence>MERSLDTTNAKHITYKKPPLEITILGGIRLDGLDRLRTTLKIQVEHLAIRHNPLILVTNED</sequence>
<proteinExistence type="predicted"/>